<dbReference type="Proteomes" id="UP000029227">
    <property type="component" value="Unassembled WGS sequence"/>
</dbReference>
<keyword evidence="1" id="KW-1133">Transmembrane helix</keyword>
<keyword evidence="1" id="KW-0472">Membrane</keyword>
<evidence type="ECO:0000256" key="1">
    <source>
        <dbReference type="SAM" id="Phobius"/>
    </source>
</evidence>
<sequence length="86" mass="9017">MDANSSGLTLAAKGLALLVVIFMFRYAETFTTIFSFQQIGIVPSIVAMLVLASGVGALLVSRKAIAGDLSRSTFSFPPSPCFLVTA</sequence>
<feature type="transmembrane region" description="Helical" evidence="1">
    <location>
        <begin position="7"/>
        <end position="27"/>
    </location>
</feature>
<evidence type="ECO:0000313" key="3">
    <source>
        <dbReference type="Proteomes" id="UP000029227"/>
    </source>
</evidence>
<comment type="caution">
    <text evidence="2">The sequence shown here is derived from an EMBL/GenBank/DDBJ whole genome shotgun (WGS) entry which is preliminary data.</text>
</comment>
<name>A0A090QU75_9GAMM</name>
<accession>A0A090QU75</accession>
<dbReference type="AlphaFoldDB" id="A0A090QU75"/>
<gene>
    <name evidence="2" type="ORF">JCM19237_3816</name>
</gene>
<feature type="transmembrane region" description="Helical" evidence="1">
    <location>
        <begin position="39"/>
        <end position="61"/>
    </location>
</feature>
<keyword evidence="1" id="KW-0812">Transmembrane</keyword>
<evidence type="ECO:0000313" key="2">
    <source>
        <dbReference type="EMBL" id="GAL06750.1"/>
    </source>
</evidence>
<dbReference type="STRING" id="754436.JCM19237_3816"/>
<organism evidence="2 3">
    <name type="scientific">Photobacterium aphoticum</name>
    <dbReference type="NCBI Taxonomy" id="754436"/>
    <lineage>
        <taxon>Bacteria</taxon>
        <taxon>Pseudomonadati</taxon>
        <taxon>Pseudomonadota</taxon>
        <taxon>Gammaproteobacteria</taxon>
        <taxon>Vibrionales</taxon>
        <taxon>Vibrionaceae</taxon>
        <taxon>Photobacterium</taxon>
    </lineage>
</organism>
<proteinExistence type="predicted"/>
<dbReference type="EMBL" id="BBMN01000013">
    <property type="protein sequence ID" value="GAL06750.1"/>
    <property type="molecule type" value="Genomic_DNA"/>
</dbReference>
<protein>
    <submittedName>
        <fullName evidence="2">Uncharacterized protein</fullName>
    </submittedName>
</protein>
<reference evidence="2 3" key="1">
    <citation type="journal article" date="2014" name="Genome Announc.">
        <title>Draft Genome Sequences of Two Vibrionaceae Species, Vibrio ponticus C121 and Photobacterium aphoticum C119, Isolated as Coral Reef Microbiota.</title>
        <authorList>
            <person name="Al-saari N."/>
            <person name="Meirelles P.M."/>
            <person name="Mino S."/>
            <person name="Suda W."/>
            <person name="Oshima K."/>
            <person name="Hattori M."/>
            <person name="Ohkuma M."/>
            <person name="Thompson F.L."/>
            <person name="Gomez-Gil B."/>
            <person name="Sawabe T."/>
            <person name="Sawabe T."/>
        </authorList>
    </citation>
    <scope>NUCLEOTIDE SEQUENCE [LARGE SCALE GENOMIC DNA]</scope>
    <source>
        <strain evidence="2 3">JCM 19237</strain>
    </source>
</reference>